<dbReference type="OrthoDB" id="409173at2759"/>
<dbReference type="GO" id="GO:0030026">
    <property type="term" value="P:intracellular manganese ion homeostasis"/>
    <property type="evidence" value="ECO:0007669"/>
    <property type="project" value="TreeGrafter"/>
</dbReference>
<gene>
    <name evidence="7" type="ORF">DM01DRAFT_1115199</name>
</gene>
<feature type="transmembrane region" description="Helical" evidence="6">
    <location>
        <begin position="585"/>
        <end position="607"/>
    </location>
</feature>
<sequence length="609" mass="67282">MHHLAIRTIRYTRRLSKFIGPGFMIAVGYLDPGNWATDMEGGSRFGYKLLFIVLVSNIIAIFLQSLTIRLGTVTGLDLAAACRQFLPRYVNLFLYILAELSIVATDLAEVIGSAIALNLLFPSLPLPAGVAITAADVFLVLLFYQEPDDLATSNTGNAESRRSRQKNLLMIRWFEVFVMLLVAAVGVCFIVELVYSDIVAVEVLKGYLPSKEIFADSGALYVAIGIIGATVMPHNLFLHSYIVQARCYKWRDNRPVVKSITAEPQCYTVAFAQLSPASTRNNLETFAVSEKQIQSSNSETFPEQDNVNDSDDLDTSERQSRELLDVDTLRHYLRTNLSINLHYGFVDLFIALLFAFFVNSAILIVASANFHYGHLHVVSDLFDAHALLQQYLGPAAAIVFSLALLFSGQSSTLTATLAGQVVMSGFLGMSGRPWIRRIVTRLIAIIPAMVAACVAGRSGLSQMLVASQVALSIQLPFAVVPLVWFTSTKKVMHLHLIHNAKRDLSPALPVWLDTLIDRSILYLEATSSKFARYIQLHRCAPSIPRRQSTNEDMNSACVTMESPSEVTMPSLPEPIYYSNGRIMTAIAVFIALLLIGLNFYLVVTSIIPQ</sequence>
<evidence type="ECO:0000256" key="2">
    <source>
        <dbReference type="ARBA" id="ARBA00022692"/>
    </source>
</evidence>
<reference evidence="7 8" key="1">
    <citation type="submission" date="2016-07" db="EMBL/GenBank/DDBJ databases">
        <title>Pervasive Adenine N6-methylation of Active Genes in Fungi.</title>
        <authorList>
            <consortium name="DOE Joint Genome Institute"/>
            <person name="Mondo S.J."/>
            <person name="Dannebaum R.O."/>
            <person name="Kuo R.C."/>
            <person name="Labutti K."/>
            <person name="Haridas S."/>
            <person name="Kuo A."/>
            <person name="Salamov A."/>
            <person name="Ahrendt S.R."/>
            <person name="Lipzen A."/>
            <person name="Sullivan W."/>
            <person name="Andreopoulos W.B."/>
            <person name="Clum A."/>
            <person name="Lindquist E."/>
            <person name="Daum C."/>
            <person name="Ramamoorthy G.K."/>
            <person name="Gryganskyi A."/>
            <person name="Culley D."/>
            <person name="Magnuson J.K."/>
            <person name="James T.Y."/>
            <person name="O'Malley M.A."/>
            <person name="Stajich J.E."/>
            <person name="Spatafora J.W."/>
            <person name="Visel A."/>
            <person name="Grigoriev I.V."/>
        </authorList>
    </citation>
    <scope>NUCLEOTIDE SEQUENCE [LARGE SCALE GENOMIC DNA]</scope>
    <source>
        <strain evidence="7 8">NRRL 3301</strain>
    </source>
</reference>
<feature type="compositionally biased region" description="Polar residues" evidence="5">
    <location>
        <begin position="293"/>
        <end position="305"/>
    </location>
</feature>
<dbReference type="Pfam" id="PF01566">
    <property type="entry name" value="Nramp"/>
    <property type="match status" value="3"/>
</dbReference>
<dbReference type="EMBL" id="MCGT01000028">
    <property type="protein sequence ID" value="ORX48876.1"/>
    <property type="molecule type" value="Genomic_DNA"/>
</dbReference>
<feature type="transmembrane region" description="Helical" evidence="6">
    <location>
        <begin position="438"/>
        <end position="457"/>
    </location>
</feature>
<feature type="transmembrane region" description="Helical" evidence="6">
    <location>
        <begin position="171"/>
        <end position="198"/>
    </location>
</feature>
<dbReference type="InterPro" id="IPR001046">
    <property type="entry name" value="NRAMP_fam"/>
</dbReference>
<dbReference type="PANTHER" id="PTHR11706">
    <property type="entry name" value="SOLUTE CARRIER PROTEIN FAMILY 11 MEMBER"/>
    <property type="match status" value="1"/>
</dbReference>
<dbReference type="GO" id="GO:0005886">
    <property type="term" value="C:plasma membrane"/>
    <property type="evidence" value="ECO:0007669"/>
    <property type="project" value="TreeGrafter"/>
</dbReference>
<comment type="subcellular location">
    <subcellularLocation>
        <location evidence="1">Membrane</location>
        <topology evidence="1">Multi-pass membrane protein</topology>
    </subcellularLocation>
</comment>
<dbReference type="NCBIfam" id="NF037982">
    <property type="entry name" value="Nramp_1"/>
    <property type="match status" value="2"/>
</dbReference>
<evidence type="ECO:0000313" key="7">
    <source>
        <dbReference type="EMBL" id="ORX48876.1"/>
    </source>
</evidence>
<evidence type="ECO:0000256" key="6">
    <source>
        <dbReference type="SAM" id="Phobius"/>
    </source>
</evidence>
<feature type="transmembrane region" description="Helical" evidence="6">
    <location>
        <begin position="392"/>
        <end position="417"/>
    </location>
</feature>
<dbReference type="AlphaFoldDB" id="A0A1X2GA97"/>
<organism evidence="7 8">
    <name type="scientific">Hesseltinella vesiculosa</name>
    <dbReference type="NCBI Taxonomy" id="101127"/>
    <lineage>
        <taxon>Eukaryota</taxon>
        <taxon>Fungi</taxon>
        <taxon>Fungi incertae sedis</taxon>
        <taxon>Mucoromycota</taxon>
        <taxon>Mucoromycotina</taxon>
        <taxon>Mucoromycetes</taxon>
        <taxon>Mucorales</taxon>
        <taxon>Cunninghamellaceae</taxon>
        <taxon>Hesseltinella</taxon>
    </lineage>
</organism>
<protein>
    <submittedName>
        <fullName evidence="7">Natural resistance-associated macrophage protein</fullName>
    </submittedName>
</protein>
<evidence type="ECO:0000256" key="1">
    <source>
        <dbReference type="ARBA" id="ARBA00004141"/>
    </source>
</evidence>
<accession>A0A1X2GA97</accession>
<name>A0A1X2GA97_9FUNG</name>
<keyword evidence="4 6" id="KW-0472">Membrane</keyword>
<comment type="caution">
    <text evidence="7">The sequence shown here is derived from an EMBL/GenBank/DDBJ whole genome shotgun (WGS) entry which is preliminary data.</text>
</comment>
<feature type="transmembrane region" description="Helical" evidence="6">
    <location>
        <begin position="50"/>
        <end position="71"/>
    </location>
</feature>
<feature type="transmembrane region" description="Helical" evidence="6">
    <location>
        <begin position="126"/>
        <end position="144"/>
    </location>
</feature>
<evidence type="ECO:0000256" key="4">
    <source>
        <dbReference type="ARBA" id="ARBA00023136"/>
    </source>
</evidence>
<dbReference type="GO" id="GO:0015086">
    <property type="term" value="F:cadmium ion transmembrane transporter activity"/>
    <property type="evidence" value="ECO:0007669"/>
    <property type="project" value="TreeGrafter"/>
</dbReference>
<dbReference type="NCBIfam" id="TIGR01197">
    <property type="entry name" value="nramp"/>
    <property type="match status" value="1"/>
</dbReference>
<dbReference type="GO" id="GO:0005384">
    <property type="term" value="F:manganese ion transmembrane transporter activity"/>
    <property type="evidence" value="ECO:0007669"/>
    <property type="project" value="TreeGrafter"/>
</dbReference>
<feature type="transmembrane region" description="Helical" evidence="6">
    <location>
        <begin position="463"/>
        <end position="485"/>
    </location>
</feature>
<keyword evidence="3 6" id="KW-1133">Transmembrane helix</keyword>
<feature type="region of interest" description="Disordered" evidence="5">
    <location>
        <begin position="293"/>
        <end position="316"/>
    </location>
</feature>
<evidence type="ECO:0000256" key="3">
    <source>
        <dbReference type="ARBA" id="ARBA00022989"/>
    </source>
</evidence>
<dbReference type="Proteomes" id="UP000242146">
    <property type="component" value="Unassembled WGS sequence"/>
</dbReference>
<dbReference type="PRINTS" id="PR00447">
    <property type="entry name" value="NATRESASSCMP"/>
</dbReference>
<feature type="transmembrane region" description="Helical" evidence="6">
    <location>
        <begin position="12"/>
        <end position="30"/>
    </location>
</feature>
<dbReference type="STRING" id="101127.A0A1X2GA97"/>
<proteinExistence type="predicted"/>
<keyword evidence="2 6" id="KW-0812">Transmembrane</keyword>
<evidence type="ECO:0000313" key="8">
    <source>
        <dbReference type="Proteomes" id="UP000242146"/>
    </source>
</evidence>
<keyword evidence="8" id="KW-1185">Reference proteome</keyword>
<evidence type="ECO:0000256" key="5">
    <source>
        <dbReference type="SAM" id="MobiDB-lite"/>
    </source>
</evidence>
<feature type="transmembrane region" description="Helical" evidence="6">
    <location>
        <begin position="92"/>
        <end position="120"/>
    </location>
</feature>
<feature type="transmembrane region" description="Helical" evidence="6">
    <location>
        <begin position="348"/>
        <end position="372"/>
    </location>
</feature>
<dbReference type="PANTHER" id="PTHR11706:SF101">
    <property type="entry name" value="MANGANESE TRANSPORTER SMF1"/>
    <property type="match status" value="1"/>
</dbReference>
<dbReference type="GO" id="GO:0034755">
    <property type="term" value="P:iron ion transmembrane transport"/>
    <property type="evidence" value="ECO:0007669"/>
    <property type="project" value="TreeGrafter"/>
</dbReference>
<feature type="transmembrane region" description="Helical" evidence="6">
    <location>
        <begin position="218"/>
        <end position="238"/>
    </location>
</feature>